<accession>A0A399F7K3</accession>
<dbReference type="Proteomes" id="UP000266178">
    <property type="component" value="Unassembled WGS sequence"/>
</dbReference>
<dbReference type="GO" id="GO:0003677">
    <property type="term" value="F:DNA binding"/>
    <property type="evidence" value="ECO:0007669"/>
    <property type="project" value="UniProtKB-UniRule"/>
</dbReference>
<dbReference type="InterPro" id="IPR044068">
    <property type="entry name" value="CB"/>
</dbReference>
<feature type="domain" description="Core-binding (CB)" evidence="3">
    <location>
        <begin position="13"/>
        <end position="96"/>
    </location>
</feature>
<gene>
    <name evidence="4" type="ORF">Mgrana_01967</name>
</gene>
<sequence length="104" mass="11978">MANVDKSQKFYSPKTSPFLNSVREAIRVRHLARSTEQSYLYYITDFIRFHGRKHPRELGLEEVRAYPTDLAVNQNVSASTQNVALSALLFLYKTVLENRLASEV</sequence>
<keyword evidence="5" id="KW-1185">Reference proteome</keyword>
<dbReference type="OrthoDB" id="27496at2"/>
<organism evidence="4 5">
    <name type="scientific">Meiothermus granaticius NBRC 107808</name>
    <dbReference type="NCBI Taxonomy" id="1227551"/>
    <lineage>
        <taxon>Bacteria</taxon>
        <taxon>Thermotogati</taxon>
        <taxon>Deinococcota</taxon>
        <taxon>Deinococci</taxon>
        <taxon>Thermales</taxon>
        <taxon>Thermaceae</taxon>
        <taxon>Meiothermus</taxon>
    </lineage>
</organism>
<dbReference type="EMBL" id="QWLB01000025">
    <property type="protein sequence ID" value="RIH92090.1"/>
    <property type="molecule type" value="Genomic_DNA"/>
</dbReference>
<dbReference type="InterPro" id="IPR004107">
    <property type="entry name" value="Integrase_SAM-like_N"/>
</dbReference>
<reference evidence="4 5" key="1">
    <citation type="submission" date="2018-08" db="EMBL/GenBank/DDBJ databases">
        <title>Meiothermus granaticius genome AF-68 sequencing project.</title>
        <authorList>
            <person name="Da Costa M.S."/>
            <person name="Albuquerque L."/>
            <person name="Raposo P."/>
            <person name="Froufe H.J.C."/>
            <person name="Barroso C.S."/>
            <person name="Egas C."/>
        </authorList>
    </citation>
    <scope>NUCLEOTIDE SEQUENCE [LARGE SCALE GENOMIC DNA]</scope>
    <source>
        <strain evidence="4 5">AF-68</strain>
    </source>
</reference>
<dbReference type="Gene3D" id="1.10.150.130">
    <property type="match status" value="1"/>
</dbReference>
<dbReference type="PROSITE" id="PS51900">
    <property type="entry name" value="CB"/>
    <property type="match status" value="1"/>
</dbReference>
<proteinExistence type="predicted"/>
<evidence type="ECO:0000259" key="3">
    <source>
        <dbReference type="PROSITE" id="PS51900"/>
    </source>
</evidence>
<dbReference type="RefSeq" id="WP_119357448.1">
    <property type="nucleotide sequence ID" value="NZ_QWLB01000025.1"/>
</dbReference>
<dbReference type="Pfam" id="PF13495">
    <property type="entry name" value="Phage_int_SAM_4"/>
    <property type="match status" value="1"/>
</dbReference>
<keyword evidence="1 2" id="KW-0238">DNA-binding</keyword>
<evidence type="ECO:0000313" key="5">
    <source>
        <dbReference type="Proteomes" id="UP000266178"/>
    </source>
</evidence>
<dbReference type="GO" id="GO:0015074">
    <property type="term" value="P:DNA integration"/>
    <property type="evidence" value="ECO:0007669"/>
    <property type="project" value="InterPro"/>
</dbReference>
<evidence type="ECO:0000256" key="2">
    <source>
        <dbReference type="PROSITE-ProRule" id="PRU01248"/>
    </source>
</evidence>
<comment type="caution">
    <text evidence="4">The sequence shown here is derived from an EMBL/GenBank/DDBJ whole genome shotgun (WGS) entry which is preliminary data.</text>
</comment>
<dbReference type="SUPFAM" id="SSF56349">
    <property type="entry name" value="DNA breaking-rejoining enzymes"/>
    <property type="match status" value="1"/>
</dbReference>
<evidence type="ECO:0000256" key="1">
    <source>
        <dbReference type="ARBA" id="ARBA00023125"/>
    </source>
</evidence>
<dbReference type="InterPro" id="IPR010998">
    <property type="entry name" value="Integrase_recombinase_N"/>
</dbReference>
<name>A0A399F7K3_9DEIN</name>
<dbReference type="AlphaFoldDB" id="A0A399F7K3"/>
<evidence type="ECO:0000313" key="4">
    <source>
        <dbReference type="EMBL" id="RIH92090.1"/>
    </source>
</evidence>
<protein>
    <submittedName>
        <fullName evidence="4">Integron integrase</fullName>
    </submittedName>
</protein>
<dbReference type="InterPro" id="IPR011010">
    <property type="entry name" value="DNA_brk_join_enz"/>
</dbReference>